<dbReference type="InterPro" id="IPR001138">
    <property type="entry name" value="Zn2Cys6_DnaBD"/>
</dbReference>
<dbReference type="HOGENOM" id="CLU_013866_0_0_1"/>
<dbReference type="InterPro" id="IPR036864">
    <property type="entry name" value="Zn2-C6_fun-type_DNA-bd_sf"/>
</dbReference>
<dbReference type="InterPro" id="IPR053175">
    <property type="entry name" value="DHMBA_Reg_Transcription_Factor"/>
</dbReference>
<evidence type="ECO:0008006" key="5">
    <source>
        <dbReference type="Google" id="ProtNLM"/>
    </source>
</evidence>
<evidence type="ECO:0000256" key="2">
    <source>
        <dbReference type="SAM" id="MobiDB-lite"/>
    </source>
</evidence>
<name>A0A0C3CMS8_OIDMZ</name>
<dbReference type="OrthoDB" id="5429770at2759"/>
<protein>
    <recommendedName>
        <fullName evidence="5">Zn(2)-C6 fungal-type domain-containing protein</fullName>
    </recommendedName>
</protein>
<feature type="region of interest" description="Disordered" evidence="2">
    <location>
        <begin position="76"/>
        <end position="104"/>
    </location>
</feature>
<evidence type="ECO:0000256" key="1">
    <source>
        <dbReference type="ARBA" id="ARBA00023242"/>
    </source>
</evidence>
<dbReference type="PANTHER" id="PTHR38791">
    <property type="entry name" value="ZN(II)2CYS6 TRANSCRIPTION FACTOR (EUROFUNG)-RELATED-RELATED"/>
    <property type="match status" value="1"/>
</dbReference>
<evidence type="ECO:0000313" key="4">
    <source>
        <dbReference type="Proteomes" id="UP000054321"/>
    </source>
</evidence>
<keyword evidence="1" id="KW-0539">Nucleus</keyword>
<reference evidence="4" key="2">
    <citation type="submission" date="2015-01" db="EMBL/GenBank/DDBJ databases">
        <title>Evolutionary Origins and Diversification of the Mycorrhizal Mutualists.</title>
        <authorList>
            <consortium name="DOE Joint Genome Institute"/>
            <consortium name="Mycorrhizal Genomics Consortium"/>
            <person name="Kohler A."/>
            <person name="Kuo A."/>
            <person name="Nagy L.G."/>
            <person name="Floudas D."/>
            <person name="Copeland A."/>
            <person name="Barry K.W."/>
            <person name="Cichocki N."/>
            <person name="Veneault-Fourrey C."/>
            <person name="LaButti K."/>
            <person name="Lindquist E.A."/>
            <person name="Lipzen A."/>
            <person name="Lundell T."/>
            <person name="Morin E."/>
            <person name="Murat C."/>
            <person name="Riley R."/>
            <person name="Ohm R."/>
            <person name="Sun H."/>
            <person name="Tunlid A."/>
            <person name="Henrissat B."/>
            <person name="Grigoriev I.V."/>
            <person name="Hibbett D.S."/>
            <person name="Martin F."/>
        </authorList>
    </citation>
    <scope>NUCLEOTIDE SEQUENCE [LARGE SCALE GENOMIC DNA]</scope>
    <source>
        <strain evidence="4">Zn</strain>
    </source>
</reference>
<dbReference type="AlphaFoldDB" id="A0A0C3CMS8"/>
<dbReference type="EMBL" id="KN832877">
    <property type="protein sequence ID" value="KIN00299.1"/>
    <property type="molecule type" value="Genomic_DNA"/>
</dbReference>
<reference evidence="3 4" key="1">
    <citation type="submission" date="2014-04" db="EMBL/GenBank/DDBJ databases">
        <authorList>
            <consortium name="DOE Joint Genome Institute"/>
            <person name="Kuo A."/>
            <person name="Martino E."/>
            <person name="Perotto S."/>
            <person name="Kohler A."/>
            <person name="Nagy L.G."/>
            <person name="Floudas D."/>
            <person name="Copeland A."/>
            <person name="Barry K.W."/>
            <person name="Cichocki N."/>
            <person name="Veneault-Fourrey C."/>
            <person name="LaButti K."/>
            <person name="Lindquist E.A."/>
            <person name="Lipzen A."/>
            <person name="Lundell T."/>
            <person name="Morin E."/>
            <person name="Murat C."/>
            <person name="Sun H."/>
            <person name="Tunlid A."/>
            <person name="Henrissat B."/>
            <person name="Grigoriev I.V."/>
            <person name="Hibbett D.S."/>
            <person name="Martin F."/>
            <person name="Nordberg H.P."/>
            <person name="Cantor M.N."/>
            <person name="Hua S.X."/>
        </authorList>
    </citation>
    <scope>NUCLEOTIDE SEQUENCE [LARGE SCALE GENOMIC DNA]</scope>
    <source>
        <strain evidence="3 4">Zn</strain>
    </source>
</reference>
<dbReference type="STRING" id="913774.A0A0C3CMS8"/>
<evidence type="ECO:0000313" key="3">
    <source>
        <dbReference type="EMBL" id="KIN00299.1"/>
    </source>
</evidence>
<dbReference type="Gene3D" id="4.10.240.10">
    <property type="entry name" value="Zn(2)-C6 fungal-type DNA-binding domain"/>
    <property type="match status" value="1"/>
</dbReference>
<dbReference type="InParanoid" id="A0A0C3CMS8"/>
<dbReference type="GO" id="GO:0000981">
    <property type="term" value="F:DNA-binding transcription factor activity, RNA polymerase II-specific"/>
    <property type="evidence" value="ECO:0007669"/>
    <property type="project" value="InterPro"/>
</dbReference>
<proteinExistence type="predicted"/>
<sequence length="250" mass="27400">MVYAGPSRGCHNCRQRRIKVFHAPHFYALDQTNTAQCDQKVPACGQCTKKKKTCPGYRSEADIIFRVENDHAASLVAGRKSRRRSSPPPQAHSSAQPSPGPVIQDSAELAKSTGTSVISYEKLEQPPNFRTLLPTVGERASCFFIANYILQSSDISYGFMEYLPPLVGYQSGGMLSTVIECLGLAAISNLAGSQAQATIAARRRYGEALAMVNRALQTPHMITEDQTLLSVMLLGVYEVFLTCQFPRHVS</sequence>
<dbReference type="Proteomes" id="UP000054321">
    <property type="component" value="Unassembled WGS sequence"/>
</dbReference>
<keyword evidence="4" id="KW-1185">Reference proteome</keyword>
<dbReference type="GO" id="GO:0008270">
    <property type="term" value="F:zinc ion binding"/>
    <property type="evidence" value="ECO:0007669"/>
    <property type="project" value="InterPro"/>
</dbReference>
<organism evidence="3 4">
    <name type="scientific">Oidiodendron maius (strain Zn)</name>
    <dbReference type="NCBI Taxonomy" id="913774"/>
    <lineage>
        <taxon>Eukaryota</taxon>
        <taxon>Fungi</taxon>
        <taxon>Dikarya</taxon>
        <taxon>Ascomycota</taxon>
        <taxon>Pezizomycotina</taxon>
        <taxon>Leotiomycetes</taxon>
        <taxon>Leotiomycetes incertae sedis</taxon>
        <taxon>Myxotrichaceae</taxon>
        <taxon>Oidiodendron</taxon>
    </lineage>
</organism>
<gene>
    <name evidence="3" type="ORF">OIDMADRAFT_29420</name>
</gene>
<accession>A0A0C3CMS8</accession>
<dbReference type="CDD" id="cd00067">
    <property type="entry name" value="GAL4"/>
    <property type="match status" value="1"/>
</dbReference>